<feature type="region of interest" description="Disordered" evidence="1">
    <location>
        <begin position="84"/>
        <end position="109"/>
    </location>
</feature>
<keyword evidence="3" id="KW-1185">Reference proteome</keyword>
<accession>U1HIA0</accession>
<dbReference type="AlphaFoldDB" id="U1HIA0"/>
<sequence>MRWKPTTFSSASEHQRAPLYLAPHYSVRSLRLAANYAKKVSSIVIFNLNIASTIFCKDECQNMEELSAVHENLDSIACSDVRITSRSRSRSPSRSNSTKHRKTQKIHNRLDREAHPLIGRFISSLNAKEAINPQGRYCTFILQPGAYEETMKSLRQSDSEVWGYIEDKLRHDLIDDKILVIVMPTTKIHECTKNKTSDSIKSQLTVIAGKTLNEGTKQLIRDIQPASAATIELYGTKSFLQPDAQFYIRGLYFPGVVIEIAHTQDCKKLRRKARKFVTGSMGEVHLVIGLEIGGKLFKISAWCPEIYQIENQDAIRMKTLIDGDIIRDSDGTLKPGFFRFYLEDFGTDLATKYPNADMTEEIVLSYNVLAEYLIDAEECDIPPPPDMGKGKYIVMEDSCSSAGEELNSEDERRFFEFERRSAARQEALGYTY</sequence>
<evidence type="ECO:0000313" key="2">
    <source>
        <dbReference type="EMBL" id="ERF69925.1"/>
    </source>
</evidence>
<dbReference type="EMBL" id="KE721373">
    <property type="protein sequence ID" value="ERF69925.1"/>
    <property type="molecule type" value="Genomic_DNA"/>
</dbReference>
<proteinExistence type="predicted"/>
<protein>
    <submittedName>
        <fullName evidence="2">Uncharacterized protein</fullName>
    </submittedName>
</protein>
<name>U1HIA0_ENDPU</name>
<dbReference type="OrthoDB" id="3485856at2759"/>
<evidence type="ECO:0000256" key="1">
    <source>
        <dbReference type="SAM" id="MobiDB-lite"/>
    </source>
</evidence>
<dbReference type="HOGENOM" id="CLU_634644_0_0_1"/>
<dbReference type="eggNOG" id="ENOG502SN70">
    <property type="taxonomic scope" value="Eukaryota"/>
</dbReference>
<dbReference type="RefSeq" id="XP_007804425.1">
    <property type="nucleotide sequence ID" value="XM_007806234.1"/>
</dbReference>
<organism evidence="2 3">
    <name type="scientific">Endocarpon pusillum (strain Z07020 / HMAS-L-300199)</name>
    <name type="common">Lichen-forming fungus</name>
    <dbReference type="NCBI Taxonomy" id="1263415"/>
    <lineage>
        <taxon>Eukaryota</taxon>
        <taxon>Fungi</taxon>
        <taxon>Dikarya</taxon>
        <taxon>Ascomycota</taxon>
        <taxon>Pezizomycotina</taxon>
        <taxon>Eurotiomycetes</taxon>
        <taxon>Chaetothyriomycetidae</taxon>
        <taxon>Verrucariales</taxon>
        <taxon>Verrucariaceae</taxon>
        <taxon>Endocarpon</taxon>
    </lineage>
</organism>
<dbReference type="GeneID" id="19240419"/>
<dbReference type="Proteomes" id="UP000019373">
    <property type="component" value="Unassembled WGS sequence"/>
</dbReference>
<reference evidence="3" key="1">
    <citation type="journal article" date="2014" name="BMC Genomics">
        <title>Genome characteristics reveal the impact of lichenization on lichen-forming fungus Endocarpon pusillum Hedwig (Verrucariales, Ascomycota).</title>
        <authorList>
            <person name="Wang Y.-Y."/>
            <person name="Liu B."/>
            <person name="Zhang X.-Y."/>
            <person name="Zhou Q.-M."/>
            <person name="Zhang T."/>
            <person name="Li H."/>
            <person name="Yu Y.-F."/>
            <person name="Zhang X.-L."/>
            <person name="Hao X.-Y."/>
            <person name="Wang M."/>
            <person name="Wang L."/>
            <person name="Wei J.-C."/>
        </authorList>
    </citation>
    <scope>NUCLEOTIDE SEQUENCE [LARGE SCALE GENOMIC DNA]</scope>
    <source>
        <strain evidence="3">Z07020 / HMAS-L-300199</strain>
    </source>
</reference>
<gene>
    <name evidence="2" type="ORF">EPUS_05469</name>
</gene>
<feature type="compositionally biased region" description="Basic residues" evidence="1">
    <location>
        <begin position="85"/>
        <end position="107"/>
    </location>
</feature>
<evidence type="ECO:0000313" key="3">
    <source>
        <dbReference type="Proteomes" id="UP000019373"/>
    </source>
</evidence>